<dbReference type="GO" id="GO:0005829">
    <property type="term" value="C:cytosol"/>
    <property type="evidence" value="ECO:0007669"/>
    <property type="project" value="TreeGrafter"/>
</dbReference>
<organism evidence="4">
    <name type="scientific">Naegleria gruberi</name>
    <name type="common">Amoeba</name>
    <dbReference type="NCBI Taxonomy" id="5762"/>
    <lineage>
        <taxon>Eukaryota</taxon>
        <taxon>Discoba</taxon>
        <taxon>Heterolobosea</taxon>
        <taxon>Tetramitia</taxon>
        <taxon>Eutetramitia</taxon>
        <taxon>Vahlkampfiidae</taxon>
        <taxon>Naegleria</taxon>
    </lineage>
</organism>
<evidence type="ECO:0000259" key="2">
    <source>
        <dbReference type="Pfam" id="PF25372"/>
    </source>
</evidence>
<dbReference type="RefSeq" id="XP_002672818.1">
    <property type="nucleotide sequence ID" value="XM_002672772.1"/>
</dbReference>
<name>D2VT27_NAEGR</name>
<dbReference type="InterPro" id="IPR032675">
    <property type="entry name" value="LRR_dom_sf"/>
</dbReference>
<dbReference type="InParanoid" id="D2VT27"/>
<sequence length="350" mass="38852">MSKTKRRENDDNFSNRKKMKQSIDAPIGMKSNPDLFPDDICYEILTFLDSSMIIQSCLLISRNWHEVIKNRAKLSVDLEVEDKIVENIVKSGIIGNIVELKLVGNSVCRIRTKGAQLISQNLTQLTNLDLSYNSIGDEGAKHISTMANLTSLNICSNRIGYSGSFSVFGMKNLISLDLSYSAFSLENDETFQMNVISQSKTLKSLRVRYSDLNDRSVEKISEIKQLTKLDVSNCPNLSVVGVKFISQMENLNNLNISCNYIGDEGAKIISEMSQLTDLNISYSKIGNTGAMYISQLGKLTTLNISTNNIGAEGAKSLSHLSQLTDLNINANNIETEGFLNIILTILPRIK</sequence>
<dbReference type="OMA" id="ISRNWHE"/>
<dbReference type="EMBL" id="GG738895">
    <property type="protein sequence ID" value="EFC40074.1"/>
    <property type="molecule type" value="Genomic_DNA"/>
</dbReference>
<dbReference type="InterPro" id="IPR027038">
    <property type="entry name" value="RanGap"/>
</dbReference>
<feature type="domain" description="F-box/LRR-repeat protein 15-like leucin rich repeat" evidence="2">
    <location>
        <begin position="195"/>
        <end position="318"/>
    </location>
</feature>
<dbReference type="Proteomes" id="UP000006671">
    <property type="component" value="Unassembled WGS sequence"/>
</dbReference>
<protein>
    <submittedName>
        <fullName evidence="3">Predicted protein</fullName>
    </submittedName>
</protein>
<dbReference type="PANTHER" id="PTHR24113:SF15">
    <property type="entry name" value="NACHT DOMAIN-CONTAINING PROTEIN"/>
    <property type="match status" value="1"/>
</dbReference>
<dbReference type="Gene3D" id="3.80.10.10">
    <property type="entry name" value="Ribonuclease Inhibitor"/>
    <property type="match status" value="3"/>
</dbReference>
<reference evidence="3 4" key="1">
    <citation type="journal article" date="2010" name="Cell">
        <title>The genome of Naegleria gruberi illuminates early eukaryotic versatility.</title>
        <authorList>
            <person name="Fritz-Laylin L.K."/>
            <person name="Prochnik S.E."/>
            <person name="Ginger M.L."/>
            <person name="Dacks J.B."/>
            <person name="Carpenter M.L."/>
            <person name="Field M.C."/>
            <person name="Kuo A."/>
            <person name="Paredez A."/>
            <person name="Chapman J."/>
            <person name="Pham J."/>
            <person name="Shu S."/>
            <person name="Neupane R."/>
            <person name="Cipriano M."/>
            <person name="Mancuso J."/>
            <person name="Tu H."/>
            <person name="Salamov A."/>
            <person name="Lindquist E."/>
            <person name="Shapiro H."/>
            <person name="Lucas S."/>
            <person name="Grigoriev I.V."/>
            <person name="Cande W.Z."/>
            <person name="Fulton C."/>
            <person name="Rokhsar D.S."/>
            <person name="Dawson S.C."/>
        </authorList>
    </citation>
    <scope>NUCLEOTIDE SEQUENCE [LARGE SCALE GENOMIC DNA]</scope>
    <source>
        <strain evidence="3 4">NEG-M</strain>
    </source>
</reference>
<dbReference type="eggNOG" id="KOG0619">
    <property type="taxonomic scope" value="Eukaryota"/>
</dbReference>
<dbReference type="InterPro" id="IPR036047">
    <property type="entry name" value="F-box-like_dom_sf"/>
</dbReference>
<feature type="region of interest" description="Disordered" evidence="1">
    <location>
        <begin position="1"/>
        <end position="21"/>
    </location>
</feature>
<accession>D2VT27</accession>
<dbReference type="InterPro" id="IPR057207">
    <property type="entry name" value="FBXL15_LRR"/>
</dbReference>
<dbReference type="GO" id="GO:0006913">
    <property type="term" value="P:nucleocytoplasmic transport"/>
    <property type="evidence" value="ECO:0007669"/>
    <property type="project" value="TreeGrafter"/>
</dbReference>
<dbReference type="GO" id="GO:0005096">
    <property type="term" value="F:GTPase activator activity"/>
    <property type="evidence" value="ECO:0007669"/>
    <property type="project" value="InterPro"/>
</dbReference>
<evidence type="ECO:0000313" key="3">
    <source>
        <dbReference type="EMBL" id="EFC40074.1"/>
    </source>
</evidence>
<dbReference type="AlphaFoldDB" id="D2VT27"/>
<dbReference type="SUPFAM" id="SSF81383">
    <property type="entry name" value="F-box domain"/>
    <property type="match status" value="1"/>
</dbReference>
<dbReference type="OrthoDB" id="2585512at2759"/>
<dbReference type="GO" id="GO:0048471">
    <property type="term" value="C:perinuclear region of cytoplasm"/>
    <property type="evidence" value="ECO:0007669"/>
    <property type="project" value="TreeGrafter"/>
</dbReference>
<dbReference type="SUPFAM" id="SSF52047">
    <property type="entry name" value="RNI-like"/>
    <property type="match status" value="1"/>
</dbReference>
<dbReference type="InterPro" id="IPR001611">
    <property type="entry name" value="Leu-rich_rpt"/>
</dbReference>
<proteinExistence type="predicted"/>
<keyword evidence="4" id="KW-1185">Reference proteome</keyword>
<dbReference type="GeneID" id="8854230"/>
<dbReference type="Pfam" id="PF25372">
    <property type="entry name" value="DUF7885"/>
    <property type="match status" value="1"/>
</dbReference>
<dbReference type="VEuPathDB" id="AmoebaDB:NAEGRDRAFT_72151"/>
<dbReference type="Pfam" id="PF13516">
    <property type="entry name" value="LRR_6"/>
    <property type="match status" value="1"/>
</dbReference>
<evidence type="ECO:0000256" key="1">
    <source>
        <dbReference type="SAM" id="MobiDB-lite"/>
    </source>
</evidence>
<dbReference type="SMART" id="SM00368">
    <property type="entry name" value="LRR_RI"/>
    <property type="match status" value="3"/>
</dbReference>
<gene>
    <name evidence="3" type="ORF">NAEGRDRAFT_72151</name>
</gene>
<dbReference type="GO" id="GO:0005634">
    <property type="term" value="C:nucleus"/>
    <property type="evidence" value="ECO:0007669"/>
    <property type="project" value="TreeGrafter"/>
</dbReference>
<dbReference type="GO" id="GO:0031267">
    <property type="term" value="F:small GTPase binding"/>
    <property type="evidence" value="ECO:0007669"/>
    <property type="project" value="TreeGrafter"/>
</dbReference>
<dbReference type="KEGG" id="ngr:NAEGRDRAFT_72151"/>
<dbReference type="PANTHER" id="PTHR24113">
    <property type="entry name" value="RAN GTPASE-ACTIVATING PROTEIN 1"/>
    <property type="match status" value="1"/>
</dbReference>
<evidence type="ECO:0000313" key="4">
    <source>
        <dbReference type="Proteomes" id="UP000006671"/>
    </source>
</evidence>